<keyword evidence="2" id="KW-1185">Reference proteome</keyword>
<evidence type="ECO:0008006" key="3">
    <source>
        <dbReference type="Google" id="ProtNLM"/>
    </source>
</evidence>
<gene>
    <name evidence="1" type="ORF">R2Q92_04705</name>
</gene>
<name>A0ABU5N4W8_9MICO</name>
<dbReference type="Proteomes" id="UP001291912">
    <property type="component" value="Unassembled WGS sequence"/>
</dbReference>
<dbReference type="EMBL" id="JAWJYN010000001">
    <property type="protein sequence ID" value="MDZ8161126.1"/>
    <property type="molecule type" value="Genomic_DNA"/>
</dbReference>
<comment type="caution">
    <text evidence="1">The sequence shown here is derived from an EMBL/GenBank/DDBJ whole genome shotgun (WGS) entry which is preliminary data.</text>
</comment>
<dbReference type="RefSeq" id="WP_322597525.1">
    <property type="nucleotide sequence ID" value="NZ_BAAAPT010000001.1"/>
</dbReference>
<proteinExistence type="predicted"/>
<accession>A0ABU5N4W8</accession>
<sequence>MPDSTSLLRPSPVPLHCARAFDTGRLRVRADQDFIRVRTGVYAERRLWHGLAPWDRYLARVHAVAARRPGTVFAFESAAALLGLPIFGEPADIHVYDPERSRSRRFGDVAVHTSEDPRMIRSGVISVTSVADTTLDLLRVLTPAFALAVADAAIAPLRSDAADRSHMRALAESRANPRRRDQVLWAVDRADPRSESPGESISRAVIEWSGFEAPELQRWFSSEGFDDRVDFFFPRARAIGESDGYGKYAASEAPEAVRAIVAEKRREDRLRRQCDGFARWDRADALAVTPLRRKLHAAGLRPERAEHAAMLATLATRRADGRWR</sequence>
<reference evidence="1 2" key="1">
    <citation type="submission" date="2023-10" db="EMBL/GenBank/DDBJ databases">
        <title>Microbacterium xanthum sp. nov., isolated from seaweed.</title>
        <authorList>
            <person name="Lee S.D."/>
        </authorList>
    </citation>
    <scope>NUCLEOTIDE SEQUENCE [LARGE SCALE GENOMIC DNA]</scope>
    <source>
        <strain evidence="1 2">KCTC 19124</strain>
    </source>
</reference>
<organism evidence="1 2">
    <name type="scientific">Microbacterium aquimaris</name>
    <dbReference type="NCBI Taxonomy" id="459816"/>
    <lineage>
        <taxon>Bacteria</taxon>
        <taxon>Bacillati</taxon>
        <taxon>Actinomycetota</taxon>
        <taxon>Actinomycetes</taxon>
        <taxon>Micrococcales</taxon>
        <taxon>Microbacteriaceae</taxon>
        <taxon>Microbacterium</taxon>
    </lineage>
</organism>
<evidence type="ECO:0000313" key="1">
    <source>
        <dbReference type="EMBL" id="MDZ8161126.1"/>
    </source>
</evidence>
<evidence type="ECO:0000313" key="2">
    <source>
        <dbReference type="Proteomes" id="UP001291912"/>
    </source>
</evidence>
<protein>
    <recommendedName>
        <fullName evidence="3">Transcriptional regulator, AbiEi antitoxin, Type IV TA system</fullName>
    </recommendedName>
</protein>